<evidence type="ECO:0000313" key="2">
    <source>
        <dbReference type="Proteomes" id="UP001241377"/>
    </source>
</evidence>
<reference evidence="1" key="1">
    <citation type="submission" date="2023-04" db="EMBL/GenBank/DDBJ databases">
        <title>Draft Genome sequencing of Naganishia species isolated from polar environments using Oxford Nanopore Technology.</title>
        <authorList>
            <person name="Leo P."/>
            <person name="Venkateswaran K."/>
        </authorList>
    </citation>
    <scope>NUCLEOTIDE SEQUENCE</scope>
    <source>
        <strain evidence="1">MNA-CCFEE 5261</strain>
    </source>
</reference>
<keyword evidence="2" id="KW-1185">Reference proteome</keyword>
<dbReference type="Proteomes" id="UP001241377">
    <property type="component" value="Unassembled WGS sequence"/>
</dbReference>
<comment type="caution">
    <text evidence="1">The sequence shown here is derived from an EMBL/GenBank/DDBJ whole genome shotgun (WGS) entry which is preliminary data.</text>
</comment>
<sequence>MVSCRKKLKQVLLRLEAMDYRIDELRKSNDAKDESLRKILLVIKMERSEQRHYLKSRSVNRNYVESYKTPSGSLTDQQPKNGAQHTSNNNRNIPLTAREEEEERSQSNCQLAIPGAERNSNNEDNNLLFLKRSGMMSRGLRTVVDLVKEWYEGQDSKLSVVEKDQILGAKWRTSTYYRRKRVIFLIEASLKLPEYGDLTTRQYAEYLDTYLKQSNLNLLQFTLKLSKGCTPDTENFKEINCAISELIAHNS</sequence>
<accession>A0ACC2VLX9</accession>
<protein>
    <submittedName>
        <fullName evidence="1">Uncharacterized protein</fullName>
    </submittedName>
</protein>
<organism evidence="1 2">
    <name type="scientific">Naganishia cerealis</name>
    <dbReference type="NCBI Taxonomy" id="610337"/>
    <lineage>
        <taxon>Eukaryota</taxon>
        <taxon>Fungi</taxon>
        <taxon>Dikarya</taxon>
        <taxon>Basidiomycota</taxon>
        <taxon>Agaricomycotina</taxon>
        <taxon>Tremellomycetes</taxon>
        <taxon>Filobasidiales</taxon>
        <taxon>Filobasidiaceae</taxon>
        <taxon>Naganishia</taxon>
    </lineage>
</organism>
<name>A0ACC2VLX9_9TREE</name>
<evidence type="ECO:0000313" key="1">
    <source>
        <dbReference type="EMBL" id="KAJ9099626.1"/>
    </source>
</evidence>
<gene>
    <name evidence="1" type="ORF">QFC19_005864</name>
</gene>
<proteinExistence type="predicted"/>
<dbReference type="EMBL" id="JASBWR010000068">
    <property type="protein sequence ID" value="KAJ9099626.1"/>
    <property type="molecule type" value="Genomic_DNA"/>
</dbReference>